<dbReference type="InParanoid" id="A0A401GRT8"/>
<keyword evidence="2" id="KW-1185">Reference proteome</keyword>
<dbReference type="Proteomes" id="UP000287166">
    <property type="component" value="Unassembled WGS sequence"/>
</dbReference>
<gene>
    <name evidence="1" type="ORF">SCP_0700590</name>
</gene>
<proteinExistence type="predicted"/>
<evidence type="ECO:0000313" key="1">
    <source>
        <dbReference type="EMBL" id="GBE84879.1"/>
    </source>
</evidence>
<evidence type="ECO:0000313" key="2">
    <source>
        <dbReference type="Proteomes" id="UP000287166"/>
    </source>
</evidence>
<accession>A0A401GRT8</accession>
<name>A0A401GRT8_9APHY</name>
<sequence length="70" mass="8098">MYNVNVTVDSADQDFNSLLHLLARGSMWHVHTHRLRDIVGCTSPAPPILRTSSEQDPAEHEHDMRYINDW</sequence>
<reference evidence="1 2" key="1">
    <citation type="journal article" date="2018" name="Sci. Rep.">
        <title>Genome sequence of the cauliflower mushroom Sparassis crispa (Hanabiratake) and its association with beneficial usage.</title>
        <authorList>
            <person name="Kiyama R."/>
            <person name="Furutani Y."/>
            <person name="Kawaguchi K."/>
            <person name="Nakanishi T."/>
        </authorList>
    </citation>
    <scope>NUCLEOTIDE SEQUENCE [LARGE SCALE GENOMIC DNA]</scope>
</reference>
<comment type="caution">
    <text evidence="1">The sequence shown here is derived from an EMBL/GenBank/DDBJ whole genome shotgun (WGS) entry which is preliminary data.</text>
</comment>
<organism evidence="1 2">
    <name type="scientific">Sparassis crispa</name>
    <dbReference type="NCBI Taxonomy" id="139825"/>
    <lineage>
        <taxon>Eukaryota</taxon>
        <taxon>Fungi</taxon>
        <taxon>Dikarya</taxon>
        <taxon>Basidiomycota</taxon>
        <taxon>Agaricomycotina</taxon>
        <taxon>Agaricomycetes</taxon>
        <taxon>Polyporales</taxon>
        <taxon>Sparassidaceae</taxon>
        <taxon>Sparassis</taxon>
    </lineage>
</organism>
<dbReference type="EMBL" id="BFAD01000007">
    <property type="protein sequence ID" value="GBE84879.1"/>
    <property type="molecule type" value="Genomic_DNA"/>
</dbReference>
<protein>
    <submittedName>
        <fullName evidence="1">Uncharacterized protein</fullName>
    </submittedName>
</protein>
<dbReference type="GeneID" id="38781796"/>
<dbReference type="AlphaFoldDB" id="A0A401GRT8"/>
<dbReference type="RefSeq" id="XP_027615792.1">
    <property type="nucleotide sequence ID" value="XM_027759991.1"/>
</dbReference>